<dbReference type="Gene3D" id="3.40.50.2300">
    <property type="match status" value="1"/>
</dbReference>
<dbReference type="SUPFAM" id="SSF52172">
    <property type="entry name" value="CheY-like"/>
    <property type="match status" value="1"/>
</dbReference>
<feature type="domain" description="HPt" evidence="10">
    <location>
        <begin position="1411"/>
        <end position="1513"/>
    </location>
</feature>
<dbReference type="Pfam" id="PF01627">
    <property type="entry name" value="Hpt"/>
    <property type="match status" value="1"/>
</dbReference>
<dbReference type="PANTHER" id="PTHR43547">
    <property type="entry name" value="TWO-COMPONENT HISTIDINE KINASE"/>
    <property type="match status" value="1"/>
</dbReference>
<feature type="modified residue" description="Phosphohistidine" evidence="5">
    <location>
        <position position="1450"/>
    </location>
</feature>
<reference evidence="11" key="1">
    <citation type="submission" date="2019-02" db="EMBL/GenBank/DDBJ databases">
        <authorList>
            <person name="Li S.-H."/>
        </authorList>
    </citation>
    <scope>NUCLEOTIDE SEQUENCE</scope>
    <source>
        <strain evidence="11">IMCC11814</strain>
    </source>
</reference>
<dbReference type="Proteomes" id="UP001143304">
    <property type="component" value="Unassembled WGS sequence"/>
</dbReference>
<dbReference type="InterPro" id="IPR011123">
    <property type="entry name" value="Y_Y_Y"/>
</dbReference>
<gene>
    <name evidence="11" type="ORF">EYC82_17370</name>
</gene>
<dbReference type="InterPro" id="IPR013783">
    <property type="entry name" value="Ig-like_fold"/>
</dbReference>
<dbReference type="InterPro" id="IPR011110">
    <property type="entry name" value="Reg_prop"/>
</dbReference>
<keyword evidence="7" id="KW-0175">Coiled coil</keyword>
<dbReference type="PROSITE" id="PS50110">
    <property type="entry name" value="RESPONSE_REGULATORY"/>
    <property type="match status" value="1"/>
</dbReference>
<name>A0ABT3TBB5_9GAMM</name>
<dbReference type="InterPro" id="IPR011006">
    <property type="entry name" value="CheY-like_superfamily"/>
</dbReference>
<dbReference type="InterPro" id="IPR008207">
    <property type="entry name" value="Sig_transdc_His_kin_Hpt_dom"/>
</dbReference>
<evidence type="ECO:0000313" key="11">
    <source>
        <dbReference type="EMBL" id="MCX2979111.1"/>
    </source>
</evidence>
<dbReference type="EMBL" id="SHNO01000002">
    <property type="protein sequence ID" value="MCX2979111.1"/>
    <property type="molecule type" value="Genomic_DNA"/>
</dbReference>
<evidence type="ECO:0000259" key="10">
    <source>
        <dbReference type="PROSITE" id="PS50894"/>
    </source>
</evidence>
<feature type="coiled-coil region" evidence="7">
    <location>
        <begin position="840"/>
        <end position="867"/>
    </location>
</feature>
<dbReference type="Gene3D" id="1.20.120.160">
    <property type="entry name" value="HPT domain"/>
    <property type="match status" value="1"/>
</dbReference>
<dbReference type="RefSeq" id="WP_279250897.1">
    <property type="nucleotide sequence ID" value="NZ_SHNO01000002.1"/>
</dbReference>
<proteinExistence type="predicted"/>
<dbReference type="SMART" id="SM00388">
    <property type="entry name" value="HisKA"/>
    <property type="match status" value="1"/>
</dbReference>
<evidence type="ECO:0000259" key="9">
    <source>
        <dbReference type="PROSITE" id="PS50110"/>
    </source>
</evidence>
<dbReference type="SMART" id="SM00448">
    <property type="entry name" value="REC"/>
    <property type="match status" value="1"/>
</dbReference>
<keyword evidence="12" id="KW-1185">Reference proteome</keyword>
<dbReference type="Gene3D" id="3.30.565.10">
    <property type="entry name" value="Histidine kinase-like ATPase, C-terminal domain"/>
    <property type="match status" value="1"/>
</dbReference>
<dbReference type="InterPro" id="IPR003594">
    <property type="entry name" value="HATPase_dom"/>
</dbReference>
<dbReference type="SUPFAM" id="SSF50998">
    <property type="entry name" value="Quinoprotein alcohol dehydrogenase-like"/>
    <property type="match status" value="1"/>
</dbReference>
<dbReference type="SUPFAM" id="SSF47226">
    <property type="entry name" value="Histidine-containing phosphotransfer domain, HPT domain"/>
    <property type="match status" value="1"/>
</dbReference>
<dbReference type="Pfam" id="PF07494">
    <property type="entry name" value="Reg_prop"/>
    <property type="match status" value="5"/>
</dbReference>
<feature type="domain" description="Histidine kinase" evidence="8">
    <location>
        <begin position="874"/>
        <end position="1097"/>
    </location>
</feature>
<dbReference type="InterPro" id="IPR004358">
    <property type="entry name" value="Sig_transdc_His_kin-like_C"/>
</dbReference>
<dbReference type="InterPro" id="IPR036641">
    <property type="entry name" value="HPT_dom_sf"/>
</dbReference>
<evidence type="ECO:0000256" key="2">
    <source>
        <dbReference type="ARBA" id="ARBA00012438"/>
    </source>
</evidence>
<dbReference type="Pfam" id="PF00072">
    <property type="entry name" value="Response_reg"/>
    <property type="match status" value="1"/>
</dbReference>
<dbReference type="InterPro" id="IPR036097">
    <property type="entry name" value="HisK_dim/P_sf"/>
</dbReference>
<dbReference type="Pfam" id="PF07495">
    <property type="entry name" value="Y_Y_Y"/>
    <property type="match status" value="1"/>
</dbReference>
<dbReference type="Gene3D" id="1.10.287.130">
    <property type="match status" value="1"/>
</dbReference>
<dbReference type="PANTHER" id="PTHR43547:SF2">
    <property type="entry name" value="HYBRID SIGNAL TRANSDUCTION HISTIDINE KINASE C"/>
    <property type="match status" value="1"/>
</dbReference>
<comment type="caution">
    <text evidence="11">The sequence shown here is derived from an EMBL/GenBank/DDBJ whole genome shotgun (WGS) entry which is preliminary data.</text>
</comment>
<dbReference type="SUPFAM" id="SSF47384">
    <property type="entry name" value="Homodimeric domain of signal transducing histidine kinase"/>
    <property type="match status" value="1"/>
</dbReference>
<dbReference type="InterPro" id="IPR003661">
    <property type="entry name" value="HisK_dim/P_dom"/>
</dbReference>
<evidence type="ECO:0000256" key="4">
    <source>
        <dbReference type="ARBA" id="ARBA00023012"/>
    </source>
</evidence>
<feature type="modified residue" description="4-aspartylphosphate" evidence="6">
    <location>
        <position position="1291"/>
    </location>
</feature>
<accession>A0ABT3TBB5</accession>
<keyword evidence="3 6" id="KW-0597">Phosphoprotein</keyword>
<dbReference type="InterPro" id="IPR011047">
    <property type="entry name" value="Quinoprotein_ADH-like_sf"/>
</dbReference>
<dbReference type="SUPFAM" id="SSF55874">
    <property type="entry name" value="ATPase domain of HSP90 chaperone/DNA topoisomerase II/histidine kinase"/>
    <property type="match status" value="1"/>
</dbReference>
<dbReference type="CDD" id="cd17546">
    <property type="entry name" value="REC_hyHK_CKI1_RcsC-like"/>
    <property type="match status" value="1"/>
</dbReference>
<dbReference type="InterPro" id="IPR001789">
    <property type="entry name" value="Sig_transdc_resp-reg_receiver"/>
</dbReference>
<dbReference type="PROSITE" id="PS50894">
    <property type="entry name" value="HPT"/>
    <property type="match status" value="1"/>
</dbReference>
<dbReference type="Gene3D" id="2.130.10.10">
    <property type="entry name" value="YVTN repeat-like/Quinoprotein amine dehydrogenase"/>
    <property type="match status" value="2"/>
</dbReference>
<evidence type="ECO:0000313" key="12">
    <source>
        <dbReference type="Proteomes" id="UP001143304"/>
    </source>
</evidence>
<evidence type="ECO:0000256" key="6">
    <source>
        <dbReference type="PROSITE-ProRule" id="PRU00169"/>
    </source>
</evidence>
<dbReference type="InterPro" id="IPR036890">
    <property type="entry name" value="HATPase_C_sf"/>
</dbReference>
<evidence type="ECO:0000256" key="5">
    <source>
        <dbReference type="PROSITE-ProRule" id="PRU00110"/>
    </source>
</evidence>
<evidence type="ECO:0000256" key="3">
    <source>
        <dbReference type="ARBA" id="ARBA00022553"/>
    </source>
</evidence>
<dbReference type="CDD" id="cd00082">
    <property type="entry name" value="HisKA"/>
    <property type="match status" value="1"/>
</dbReference>
<organism evidence="11 12">
    <name type="scientific">Candidatus Marimicrobium litorale</name>
    <dbReference type="NCBI Taxonomy" id="2518991"/>
    <lineage>
        <taxon>Bacteria</taxon>
        <taxon>Pseudomonadati</taxon>
        <taxon>Pseudomonadota</taxon>
        <taxon>Gammaproteobacteria</taxon>
        <taxon>Cellvibrionales</taxon>
        <taxon>Halieaceae</taxon>
        <taxon>Marimicrobium</taxon>
    </lineage>
</organism>
<dbReference type="SUPFAM" id="SSF63829">
    <property type="entry name" value="Calcium-dependent phosphotriesterase"/>
    <property type="match status" value="1"/>
</dbReference>
<dbReference type="PROSITE" id="PS50109">
    <property type="entry name" value="HIS_KIN"/>
    <property type="match status" value="1"/>
</dbReference>
<comment type="catalytic activity">
    <reaction evidence="1">
        <text>ATP + protein L-histidine = ADP + protein N-phospho-L-histidine.</text>
        <dbReference type="EC" id="2.7.13.3"/>
    </reaction>
</comment>
<dbReference type="CDD" id="cd16922">
    <property type="entry name" value="HATPase_EvgS-ArcB-TorS-like"/>
    <property type="match status" value="1"/>
</dbReference>
<protein>
    <recommendedName>
        <fullName evidence="2">histidine kinase</fullName>
        <ecNumber evidence="2">2.7.13.3</ecNumber>
    </recommendedName>
</protein>
<dbReference type="PRINTS" id="PR00344">
    <property type="entry name" value="BCTRLSENSOR"/>
</dbReference>
<feature type="domain" description="Response regulatory" evidence="9">
    <location>
        <begin position="1242"/>
        <end position="1361"/>
    </location>
</feature>
<dbReference type="EC" id="2.7.13.3" evidence="2"/>
<dbReference type="Gene3D" id="2.60.40.10">
    <property type="entry name" value="Immunoglobulins"/>
    <property type="match status" value="1"/>
</dbReference>
<dbReference type="SMART" id="SM00387">
    <property type="entry name" value="HATPase_c"/>
    <property type="match status" value="1"/>
</dbReference>
<keyword evidence="4" id="KW-0902">Two-component regulatory system</keyword>
<sequence>MLAIKKKGGNSRRGPSWAGVFACVLLATQSPLGHSVEPSVVNLDLHRDPISEKLTQQSISQSFQDSRGAVWFVSQEGINKYTGHELENYRYSPSAPNSLPTNLVTQITESSAGKIWLSTLGGGLAFYDSTSNDFTAFYSDPNDHNTPYSNDIHAIYSDREGFLWLGYTNGFSKFDPTTLSFHHFVSGNSDIPFMGEVSGFTQSEDGAIWVASEATGVLRIDPITNQIAPYGQIPLDENRLTSGRLYRIITDSTGHIWVASEKSGVMRINPISRQIRNFVHSGEDTRSLSSNQTSDIFEDSSGDIWIATAEGLNLFAADTEDFVRFGTHNTDLPDDSIISIYQTREGKYWVGTRSGLASGMRTQFQLFDRERNNLSNNSVNAFTETPDGTLWVGTDDGLNKLPTDSTEFRWINESTQPYLSSAIVMSLYSDGDTLWAGTYDGGLNRIDLQTNETQTYRHSPIDSASIGANGITSILRLSNGDLLVGTYGGGLSIYNDESGTFDTLTHEIDDPSSISSNLVLAIFEDSAGDVWIGTENGLNKYHRESRSFERFYTDRNNPKSISSNIVWSFHEDSKGNLWLGTLGGGLNQWPAQDRAQSRENFINYSKKVTLPSSNIYGIHGDESGRLWLSHSKGITGLDPVTLTSYQYGTSDGLQSTEFNLGASFKSRDGVIYFGGIKGFNAINPDLLTTDRQPPQVAISQIKVMNERIEYDTPYADLDAIELDYTDRMLSVEFFAADYSNPELINYAYQLEGINPDWVISPDARVASFTTLPAGAYTLKLAAATPDGTWNWNGLTIPVRVAPPPWLSPIAYAVYIVLAATAIAFYFYGQARQAKISQERQRQLELRVEERTRDLQEARKIAEEATQAKSEFLATMSHEIRTPMHGIIGMTELLLHTDLSDQQNQFANAAHKSGESLLGLINEILDFSKVEAAKIELEQVEFNLTELMDDICYLQGEPASKKGVSLNNICHPLTPELLVGDPVKIRQVVMNLVSNAIKFTATGNINIRVNPKVSKSSPDKALVHIVVEDNGIGMDEETQKRVFEPFTQADTSTTREYGGTGLGLTISRHYIEVMGGDIAIQSAPGEGTKITVSIPMEIKHTDNTSNTLFNDYTGRILTANTATYQMVASHMSRLGINCSPLLDEELQSPLDDIRTLAIVDYEGTRSYNQNLTQFEGVEARLKIVLAPLTIEQLPAVFSDWAVITKPLTSSAMVDLLSSRLQIDATQKPRGRHVPETQKVKRQTVLVAEDVSTNQDIIVEMLTLLGHEVDIADNGQTAVAKFLDGNYALIFMDCQMPIMDGYEASRRIRQLEKEQQMTPIPIVALTAGSDRRDRDRCFEAGMNDYLTKPFSISDIQHAIDKRLLEVHLKANTEKRTQSQANTSVSAKKPVQPEKGAIDYSAINSIREVEKHTGKTILPSLKEGYIKQMEEKLHDIKSLVSSRDARAISTTAHAIKSMSVNIGARHVAGISAKIEKEYSSGHVHTHDLEKAIPTLTKAYFEFLKELDMALSDTHDS</sequence>
<dbReference type="InterPro" id="IPR015943">
    <property type="entry name" value="WD40/YVTN_repeat-like_dom_sf"/>
</dbReference>
<evidence type="ECO:0000259" key="8">
    <source>
        <dbReference type="PROSITE" id="PS50109"/>
    </source>
</evidence>
<dbReference type="Pfam" id="PF02518">
    <property type="entry name" value="HATPase_c"/>
    <property type="match status" value="1"/>
</dbReference>
<dbReference type="Pfam" id="PF00512">
    <property type="entry name" value="HisKA"/>
    <property type="match status" value="1"/>
</dbReference>
<dbReference type="InterPro" id="IPR005467">
    <property type="entry name" value="His_kinase_dom"/>
</dbReference>
<evidence type="ECO:0000256" key="1">
    <source>
        <dbReference type="ARBA" id="ARBA00000085"/>
    </source>
</evidence>
<evidence type="ECO:0000256" key="7">
    <source>
        <dbReference type="SAM" id="Coils"/>
    </source>
</evidence>